<evidence type="ECO:0000313" key="2">
    <source>
        <dbReference type="EMBL" id="MBB5953454.1"/>
    </source>
</evidence>
<organism evidence="2 3">
    <name type="scientific">Saccharothrix tamanrassetensis</name>
    <dbReference type="NCBI Taxonomy" id="1051531"/>
    <lineage>
        <taxon>Bacteria</taxon>
        <taxon>Bacillati</taxon>
        <taxon>Actinomycetota</taxon>
        <taxon>Actinomycetes</taxon>
        <taxon>Pseudonocardiales</taxon>
        <taxon>Pseudonocardiaceae</taxon>
        <taxon>Saccharothrix</taxon>
    </lineage>
</organism>
<reference evidence="2 3" key="1">
    <citation type="submission" date="2020-08" db="EMBL/GenBank/DDBJ databases">
        <title>Genomic Encyclopedia of Type Strains, Phase III (KMG-III): the genomes of soil and plant-associated and newly described type strains.</title>
        <authorList>
            <person name="Whitman W."/>
        </authorList>
    </citation>
    <scope>NUCLEOTIDE SEQUENCE [LARGE SCALE GENOMIC DNA]</scope>
    <source>
        <strain evidence="2 3">CECT 8640</strain>
    </source>
</reference>
<dbReference type="AlphaFoldDB" id="A0A841CAT3"/>
<keyword evidence="3" id="KW-1185">Reference proteome</keyword>
<evidence type="ECO:0000259" key="1">
    <source>
        <dbReference type="PROSITE" id="PS51819"/>
    </source>
</evidence>
<protein>
    <submittedName>
        <fullName evidence="2">Putative enzyme related to lactoylglutathione lyase</fullName>
    </submittedName>
</protein>
<dbReference type="EMBL" id="JACHJN010000001">
    <property type="protein sequence ID" value="MBB5953454.1"/>
    <property type="molecule type" value="Genomic_DNA"/>
</dbReference>
<dbReference type="Proteomes" id="UP000547510">
    <property type="component" value="Unassembled WGS sequence"/>
</dbReference>
<accession>A0A841CAT3</accession>
<dbReference type="RefSeq" id="WP_184687050.1">
    <property type="nucleotide sequence ID" value="NZ_JACHJN010000001.1"/>
</dbReference>
<feature type="domain" description="VOC" evidence="1">
    <location>
        <begin position="4"/>
        <end position="122"/>
    </location>
</feature>
<dbReference type="InterPro" id="IPR004360">
    <property type="entry name" value="Glyas_Fos-R_dOase_dom"/>
</dbReference>
<dbReference type="InterPro" id="IPR029068">
    <property type="entry name" value="Glyas_Bleomycin-R_OHBP_Dase"/>
</dbReference>
<keyword evidence="2" id="KW-0456">Lyase</keyword>
<dbReference type="Pfam" id="PF00903">
    <property type="entry name" value="Glyoxalase"/>
    <property type="match status" value="1"/>
</dbReference>
<gene>
    <name evidence="2" type="ORF">FHS29_000024</name>
</gene>
<dbReference type="SUPFAM" id="SSF54593">
    <property type="entry name" value="Glyoxalase/Bleomycin resistance protein/Dihydroxybiphenyl dioxygenase"/>
    <property type="match status" value="1"/>
</dbReference>
<dbReference type="PROSITE" id="PS51819">
    <property type="entry name" value="VOC"/>
    <property type="match status" value="1"/>
</dbReference>
<dbReference type="Gene3D" id="3.10.180.10">
    <property type="entry name" value="2,3-Dihydroxybiphenyl 1,2-Dioxygenase, domain 1"/>
    <property type="match status" value="1"/>
</dbReference>
<comment type="caution">
    <text evidence="2">The sequence shown here is derived from an EMBL/GenBank/DDBJ whole genome shotgun (WGS) entry which is preliminary data.</text>
</comment>
<name>A0A841CAT3_9PSEU</name>
<dbReference type="GO" id="GO:0016829">
    <property type="term" value="F:lyase activity"/>
    <property type="evidence" value="ECO:0007669"/>
    <property type="project" value="UniProtKB-KW"/>
</dbReference>
<dbReference type="InterPro" id="IPR037523">
    <property type="entry name" value="VOC_core"/>
</dbReference>
<evidence type="ECO:0000313" key="3">
    <source>
        <dbReference type="Proteomes" id="UP000547510"/>
    </source>
</evidence>
<proteinExistence type="predicted"/>
<sequence>MLRGLTTANYFADDLDAAKTWYTEVLGLEPYFEVPGGYIEFRLGDYLHEFGIINSAYATHDVTTSPAGQIVFWAVDDIEAAYQRLQTLGAKPHEGPKDHGGHGYITASVIDPFGNILGVMANPHYNDTLAKIKAGTHFTTGE</sequence>